<protein>
    <submittedName>
        <fullName evidence="1">Uncharacterized protein</fullName>
    </submittedName>
</protein>
<sequence>MADIYTSATDELTGRFLSQQQWSPVYRYQQWPVLQQLRQLATSQNAQPIALHPPMQQIHNEINNRAGDAMPIYQKVAAIYRTNGVLPLVTGLIQKKERNQRRHFGEDVRANVRLNQPDHLRTLAEYVDVSFFNGTTFTEEEKTNTEWLFREYRHRLSLNWALSYRPKDHVWLDFPGSQAIDRGIYILQEEDRTHRIQHYDGRMLPPIPNTLFEKESYVLARNVTSKMTLDVCHVA</sequence>
<evidence type="ECO:0000313" key="3">
    <source>
        <dbReference type="Proteomes" id="UP000663829"/>
    </source>
</evidence>
<dbReference type="EMBL" id="CAJNOQ010014115">
    <property type="protein sequence ID" value="CAF1335240.1"/>
    <property type="molecule type" value="Genomic_DNA"/>
</dbReference>
<evidence type="ECO:0000313" key="2">
    <source>
        <dbReference type="EMBL" id="CAF4191917.1"/>
    </source>
</evidence>
<comment type="caution">
    <text evidence="1">The sequence shown here is derived from an EMBL/GenBank/DDBJ whole genome shotgun (WGS) entry which is preliminary data.</text>
</comment>
<accession>A0A815G842</accession>
<evidence type="ECO:0000313" key="1">
    <source>
        <dbReference type="EMBL" id="CAF1335240.1"/>
    </source>
</evidence>
<reference evidence="1" key="1">
    <citation type="submission" date="2021-02" db="EMBL/GenBank/DDBJ databases">
        <authorList>
            <person name="Nowell W R."/>
        </authorList>
    </citation>
    <scope>NUCLEOTIDE SEQUENCE</scope>
</reference>
<organism evidence="1 3">
    <name type="scientific">Didymodactylos carnosus</name>
    <dbReference type="NCBI Taxonomy" id="1234261"/>
    <lineage>
        <taxon>Eukaryota</taxon>
        <taxon>Metazoa</taxon>
        <taxon>Spiralia</taxon>
        <taxon>Gnathifera</taxon>
        <taxon>Rotifera</taxon>
        <taxon>Eurotatoria</taxon>
        <taxon>Bdelloidea</taxon>
        <taxon>Philodinida</taxon>
        <taxon>Philodinidae</taxon>
        <taxon>Didymodactylos</taxon>
    </lineage>
</organism>
<gene>
    <name evidence="1" type="ORF">GPM918_LOCUS30154</name>
    <name evidence="2" type="ORF">SRO942_LOCUS30760</name>
</gene>
<dbReference type="Proteomes" id="UP000681722">
    <property type="component" value="Unassembled WGS sequence"/>
</dbReference>
<dbReference type="EMBL" id="CAJOBC010055551">
    <property type="protein sequence ID" value="CAF4191917.1"/>
    <property type="molecule type" value="Genomic_DNA"/>
</dbReference>
<name>A0A815G842_9BILA</name>
<keyword evidence="3" id="KW-1185">Reference proteome</keyword>
<dbReference type="AlphaFoldDB" id="A0A815G842"/>
<proteinExistence type="predicted"/>
<dbReference type="Proteomes" id="UP000663829">
    <property type="component" value="Unassembled WGS sequence"/>
</dbReference>